<dbReference type="InterPro" id="IPR029058">
    <property type="entry name" value="AB_hydrolase_fold"/>
</dbReference>
<dbReference type="EMBL" id="JAHRHY010000011">
    <property type="protein sequence ID" value="KAG9065920.1"/>
    <property type="molecule type" value="Genomic_DNA"/>
</dbReference>
<dbReference type="PANTHER" id="PTHR45856">
    <property type="entry name" value="ALPHA/BETA-HYDROLASES SUPERFAMILY PROTEIN"/>
    <property type="match status" value="1"/>
</dbReference>
<accession>A0A9P8BRX0</accession>
<comment type="caution">
    <text evidence="3">The sequence shown here is derived from an EMBL/GenBank/DDBJ whole genome shotgun (WGS) entry which is preliminary data.</text>
</comment>
<gene>
    <name evidence="3" type="ORF">KI688_002217</name>
</gene>
<organism evidence="3 4">
    <name type="scientific">Linnemannia hyalina</name>
    <dbReference type="NCBI Taxonomy" id="64524"/>
    <lineage>
        <taxon>Eukaryota</taxon>
        <taxon>Fungi</taxon>
        <taxon>Fungi incertae sedis</taxon>
        <taxon>Mucoromycota</taxon>
        <taxon>Mortierellomycotina</taxon>
        <taxon>Mortierellomycetes</taxon>
        <taxon>Mortierellales</taxon>
        <taxon>Mortierellaceae</taxon>
        <taxon>Linnemannia</taxon>
    </lineage>
</organism>
<sequence>MSQDEPTTNHGHDTSLPSRAVRIAQRQQAAPPKPPVNPRHLAEFTVWPVHVLLSAHHRHHRDGPDPIHPKSLTDFLTDGLRLYKSNLRNPDQIPGTDWFSRLYAMVLFPVLVVSMAIVQDYIDPEGTEEAICQLASRTPHPETRFSYNIANFLLIMCSMAYQRNEKLVAEASKLFFNLTTDRLDRAKQLLLDSEKDIDEKSLNEFGMRFTGINEYLIDVTMQRVDASEYLYGEVHKGFYECLFPDVIPGAPTYDGPYPFKTIMETIFEVAEAAKKRTGKPVNLWVTGHSLGGALAALVMARLQMPLQRGDPLLRGNQVHESRTVLAEMLAQYSGDRELIVLRDCYSVASPKIGDSTFANKFARHQSAFRHASPYKSVYWRVVTNEDIIPHLPPSISVGPCIHCVRTPEEWLVEEQNEDQQQGAHPEHLHSLLDYQHVGQLVTVFNERRVPVVRPSVFEADLSQGVLRTREEVLVFLSNLGNVEPNTPADLDAEATIVLERIRAAQKKTDGVARAQELYNIELSRLRQPGPLQSLILMVPSLLSHAPATYQRDLVRGRLYFKSFPGKTRVLKWLEEATREKEVEELKIWVGDSGHVSGDDDGEVVEGGVATGQ</sequence>
<feature type="domain" description="Fungal lipase-type" evidence="2">
    <location>
        <begin position="216"/>
        <end position="303"/>
    </location>
</feature>
<dbReference type="OrthoDB" id="426718at2759"/>
<dbReference type="Pfam" id="PF01764">
    <property type="entry name" value="Lipase_3"/>
    <property type="match status" value="2"/>
</dbReference>
<dbReference type="GO" id="GO:0006629">
    <property type="term" value="P:lipid metabolic process"/>
    <property type="evidence" value="ECO:0007669"/>
    <property type="project" value="InterPro"/>
</dbReference>
<name>A0A9P8BRX0_9FUNG</name>
<feature type="region of interest" description="Disordered" evidence="1">
    <location>
        <begin position="593"/>
        <end position="612"/>
    </location>
</feature>
<evidence type="ECO:0000259" key="2">
    <source>
        <dbReference type="Pfam" id="PF01764"/>
    </source>
</evidence>
<keyword evidence="4" id="KW-1185">Reference proteome</keyword>
<dbReference type="InterPro" id="IPR002921">
    <property type="entry name" value="Fungal_lipase-type"/>
</dbReference>
<dbReference type="InterPro" id="IPR051218">
    <property type="entry name" value="Sec_MonoDiacylglyc_Lipase"/>
</dbReference>
<evidence type="ECO:0000313" key="4">
    <source>
        <dbReference type="Proteomes" id="UP000707451"/>
    </source>
</evidence>
<evidence type="ECO:0000313" key="3">
    <source>
        <dbReference type="EMBL" id="KAG9065920.1"/>
    </source>
</evidence>
<dbReference type="SUPFAM" id="SSF53474">
    <property type="entry name" value="alpha/beta-Hydrolases"/>
    <property type="match status" value="1"/>
</dbReference>
<evidence type="ECO:0000256" key="1">
    <source>
        <dbReference type="SAM" id="MobiDB-lite"/>
    </source>
</evidence>
<feature type="domain" description="Fungal lipase-type" evidence="2">
    <location>
        <begin position="342"/>
        <end position="393"/>
    </location>
</feature>
<dbReference type="Gene3D" id="3.40.50.1820">
    <property type="entry name" value="alpha/beta hydrolase"/>
    <property type="match status" value="1"/>
</dbReference>
<protein>
    <recommendedName>
        <fullName evidence="2">Fungal lipase-type domain-containing protein</fullName>
    </recommendedName>
</protein>
<dbReference type="PANTHER" id="PTHR45856:SF24">
    <property type="entry name" value="FUNGAL LIPASE-LIKE DOMAIN-CONTAINING PROTEIN"/>
    <property type="match status" value="1"/>
</dbReference>
<dbReference type="Proteomes" id="UP000707451">
    <property type="component" value="Unassembled WGS sequence"/>
</dbReference>
<dbReference type="AlphaFoldDB" id="A0A9P8BRX0"/>
<reference evidence="3" key="1">
    <citation type="submission" date="2021-06" db="EMBL/GenBank/DDBJ databases">
        <title>Genome Sequence of Mortierella hyaline Strain SCG-10, a Cold-Adapted, Nitrate-Reducing Fungus Isolated from Soil in Minnesota, USA.</title>
        <authorList>
            <person name="Aldossari N."/>
        </authorList>
    </citation>
    <scope>NUCLEOTIDE SEQUENCE</scope>
    <source>
        <strain evidence="3">SCG-10</strain>
    </source>
</reference>
<proteinExistence type="predicted"/>